<gene>
    <name evidence="1" type="ORF">RHMOL_Rhmol10G0043400</name>
</gene>
<keyword evidence="2" id="KW-1185">Reference proteome</keyword>
<dbReference type="EMBL" id="CM046397">
    <property type="protein sequence ID" value="KAI8533875.1"/>
    <property type="molecule type" value="Genomic_DNA"/>
</dbReference>
<organism evidence="1 2">
    <name type="scientific">Rhododendron molle</name>
    <name type="common">Chinese azalea</name>
    <name type="synonym">Azalea mollis</name>
    <dbReference type="NCBI Taxonomy" id="49168"/>
    <lineage>
        <taxon>Eukaryota</taxon>
        <taxon>Viridiplantae</taxon>
        <taxon>Streptophyta</taxon>
        <taxon>Embryophyta</taxon>
        <taxon>Tracheophyta</taxon>
        <taxon>Spermatophyta</taxon>
        <taxon>Magnoliopsida</taxon>
        <taxon>eudicotyledons</taxon>
        <taxon>Gunneridae</taxon>
        <taxon>Pentapetalae</taxon>
        <taxon>asterids</taxon>
        <taxon>Ericales</taxon>
        <taxon>Ericaceae</taxon>
        <taxon>Ericoideae</taxon>
        <taxon>Rhodoreae</taxon>
        <taxon>Rhododendron</taxon>
    </lineage>
</organism>
<sequence length="83" mass="9216">MVRFEVENLAGRLVRSLGCSLLKLLSSSFISSKLVAQSTLSTKTSFAVWPSHTNTKRNSMLCFKTDTADFVFRGNRNQIAATK</sequence>
<name>A0ACC0LYU6_RHOML</name>
<proteinExistence type="predicted"/>
<accession>A0ACC0LYU6</accession>
<evidence type="ECO:0000313" key="2">
    <source>
        <dbReference type="Proteomes" id="UP001062846"/>
    </source>
</evidence>
<protein>
    <submittedName>
        <fullName evidence="1">Uncharacterized protein</fullName>
    </submittedName>
</protein>
<evidence type="ECO:0000313" key="1">
    <source>
        <dbReference type="EMBL" id="KAI8533875.1"/>
    </source>
</evidence>
<comment type="caution">
    <text evidence="1">The sequence shown here is derived from an EMBL/GenBank/DDBJ whole genome shotgun (WGS) entry which is preliminary data.</text>
</comment>
<reference evidence="1" key="1">
    <citation type="submission" date="2022-02" db="EMBL/GenBank/DDBJ databases">
        <title>Plant Genome Project.</title>
        <authorList>
            <person name="Zhang R.-G."/>
        </authorList>
    </citation>
    <scope>NUCLEOTIDE SEQUENCE</scope>
    <source>
        <strain evidence="1">AT1</strain>
    </source>
</reference>
<dbReference type="Proteomes" id="UP001062846">
    <property type="component" value="Chromosome 10"/>
</dbReference>